<protein>
    <submittedName>
        <fullName evidence="2">DUF4389 domain-containing protein</fullName>
    </submittedName>
</protein>
<gene>
    <name evidence="2" type="ORF">NKI27_10150</name>
</gene>
<dbReference type="InterPro" id="IPR025498">
    <property type="entry name" value="DUF4389"/>
</dbReference>
<dbReference type="Pfam" id="PF14333">
    <property type="entry name" value="DUF4389"/>
    <property type="match status" value="1"/>
</dbReference>
<keyword evidence="1" id="KW-1133">Transmembrane helix</keyword>
<evidence type="ECO:0000313" key="2">
    <source>
        <dbReference type="EMBL" id="UZE94455.1"/>
    </source>
</evidence>
<feature type="transmembrane region" description="Helical" evidence="1">
    <location>
        <begin position="20"/>
        <end position="42"/>
    </location>
</feature>
<organism evidence="2 3">
    <name type="scientific">Alkalimarinus alittae</name>
    <dbReference type="NCBI Taxonomy" id="2961619"/>
    <lineage>
        <taxon>Bacteria</taxon>
        <taxon>Pseudomonadati</taxon>
        <taxon>Pseudomonadota</taxon>
        <taxon>Gammaproteobacteria</taxon>
        <taxon>Alteromonadales</taxon>
        <taxon>Alteromonadaceae</taxon>
        <taxon>Alkalimarinus</taxon>
    </lineage>
</organism>
<reference evidence="2" key="1">
    <citation type="submission" date="2022-06" db="EMBL/GenBank/DDBJ databases">
        <title>Alkalimarinus sp. nov., isolated from gut of a Alitta virens.</title>
        <authorList>
            <person name="Yang A.I."/>
            <person name="Shin N.-R."/>
        </authorList>
    </citation>
    <scope>NUCLEOTIDE SEQUENCE</scope>
    <source>
        <strain evidence="2">A2M4</strain>
    </source>
</reference>
<sequence length="90" mass="10350">MSDNSEYDKEGHWLRILYMVMFYIVYKISDLVVIVMAILQAVVTTFGNGPNERLTAFGASLATYVSQIVRFLSYADEKKPYPFSEWPKGK</sequence>
<keyword evidence="1" id="KW-0472">Membrane</keyword>
<keyword evidence="1" id="KW-0812">Transmembrane</keyword>
<evidence type="ECO:0000313" key="3">
    <source>
        <dbReference type="Proteomes" id="UP001163739"/>
    </source>
</evidence>
<keyword evidence="3" id="KW-1185">Reference proteome</keyword>
<name>A0ABY6MXC2_9ALTE</name>
<proteinExistence type="predicted"/>
<dbReference type="Proteomes" id="UP001163739">
    <property type="component" value="Chromosome"/>
</dbReference>
<accession>A0ABY6MXC2</accession>
<dbReference type="EMBL" id="CP100390">
    <property type="protein sequence ID" value="UZE94455.1"/>
    <property type="molecule type" value="Genomic_DNA"/>
</dbReference>
<dbReference type="RefSeq" id="WP_265045949.1">
    <property type="nucleotide sequence ID" value="NZ_CP100390.1"/>
</dbReference>
<evidence type="ECO:0000256" key="1">
    <source>
        <dbReference type="SAM" id="Phobius"/>
    </source>
</evidence>